<reference evidence="4 5" key="1">
    <citation type="submission" date="2016-01" db="EMBL/GenBank/DDBJ databases">
        <authorList>
            <person name="Oliw E.H."/>
        </authorList>
    </citation>
    <scope>NUCLEOTIDE SEQUENCE [LARGE SCALE GENOMIC DNA]</scope>
    <source>
        <strain evidence="4">LMG 27134</strain>
    </source>
</reference>
<evidence type="ECO:0000256" key="1">
    <source>
        <dbReference type="ARBA" id="ARBA00006226"/>
    </source>
</evidence>
<evidence type="ECO:0000313" key="6">
    <source>
        <dbReference type="Proteomes" id="UP001620514"/>
    </source>
</evidence>
<dbReference type="AlphaFoldDB" id="A0A158GA54"/>
<accession>A0A158GA54</accession>
<dbReference type="InterPro" id="IPR035093">
    <property type="entry name" value="RelE/ParE_toxin_dom_sf"/>
</dbReference>
<reference evidence="3 6" key="3">
    <citation type="submission" date="2024-11" db="EMBL/GenBank/DDBJ databases">
        <title>Using genomics to understand microbial adaptation to soil warming.</title>
        <authorList>
            <person name="Deangelis K.M. PhD."/>
        </authorList>
    </citation>
    <scope>NUCLEOTIDE SEQUENCE [LARGE SCALE GENOMIC DNA]</scope>
    <source>
        <strain evidence="3 6">GAS97</strain>
    </source>
</reference>
<reference evidence="3" key="2">
    <citation type="submission" date="2024-10" db="EMBL/GenBank/DDBJ databases">
        <authorList>
            <person name="Deangelis K."/>
            <person name="Huntemann M."/>
            <person name="Clum A."/>
            <person name="Wang J."/>
            <person name="Palaniappan K."/>
            <person name="Ritter S."/>
            <person name="Chen I.-M."/>
            <person name="Stamatis D."/>
            <person name="Reddy T."/>
            <person name="O'Malley R."/>
            <person name="Daum C."/>
            <person name="Ng V."/>
            <person name="Ivanova N."/>
            <person name="Kyrpides N."/>
            <person name="Woyke T."/>
        </authorList>
    </citation>
    <scope>NUCLEOTIDE SEQUENCE</scope>
    <source>
        <strain evidence="3">GAS97</strain>
    </source>
</reference>
<evidence type="ECO:0000256" key="2">
    <source>
        <dbReference type="ARBA" id="ARBA00022649"/>
    </source>
</evidence>
<dbReference type="RefSeq" id="WP_062084939.1">
    <property type="nucleotide sequence ID" value="NZ_FCOK02000011.1"/>
</dbReference>
<evidence type="ECO:0000313" key="4">
    <source>
        <dbReference type="EMBL" id="SAL28985.1"/>
    </source>
</evidence>
<name>A0A158GA54_9BURK</name>
<sequence length="84" mass="9922">MNKINWTSKATKQARKLDRPVRVAIVDAVEQLAEMPDCQNVKALTNHLYGYRLRVGNYRVLFDWDGSIKIVEIQEVRKRDERTY</sequence>
<dbReference type="EMBL" id="FCOK02000011">
    <property type="protein sequence ID" value="SAL28985.1"/>
    <property type="molecule type" value="Genomic_DNA"/>
</dbReference>
<evidence type="ECO:0000313" key="3">
    <source>
        <dbReference type="EMBL" id="MFK4442034.1"/>
    </source>
</evidence>
<gene>
    <name evidence="3" type="ORF">ABH943_002049</name>
    <name evidence="4" type="ORF">AWB69_02273</name>
</gene>
<dbReference type="Pfam" id="PF05016">
    <property type="entry name" value="ParE_toxin"/>
    <property type="match status" value="1"/>
</dbReference>
<keyword evidence="2" id="KW-1277">Toxin-antitoxin system</keyword>
<comment type="similarity">
    <text evidence="1">Belongs to the RelE toxin family.</text>
</comment>
<dbReference type="Gene3D" id="3.30.2310.20">
    <property type="entry name" value="RelE-like"/>
    <property type="match status" value="1"/>
</dbReference>
<dbReference type="EMBL" id="JBIYDN010000005">
    <property type="protein sequence ID" value="MFK4442034.1"/>
    <property type="molecule type" value="Genomic_DNA"/>
</dbReference>
<keyword evidence="6" id="KW-1185">Reference proteome</keyword>
<evidence type="ECO:0000313" key="5">
    <source>
        <dbReference type="Proteomes" id="UP000054683"/>
    </source>
</evidence>
<protein>
    <submittedName>
        <fullName evidence="3">mRNA interferase RelE/StbE</fullName>
    </submittedName>
</protein>
<proteinExistence type="inferred from homology"/>
<dbReference type="PANTHER" id="PTHR35601">
    <property type="entry name" value="TOXIN RELE"/>
    <property type="match status" value="1"/>
</dbReference>
<dbReference type="Proteomes" id="UP000054683">
    <property type="component" value="Unassembled WGS sequence"/>
</dbReference>
<dbReference type="InterPro" id="IPR007712">
    <property type="entry name" value="RelE/ParE_toxin"/>
</dbReference>
<dbReference type="SUPFAM" id="SSF143011">
    <property type="entry name" value="RelE-like"/>
    <property type="match status" value="1"/>
</dbReference>
<organism evidence="4 5">
    <name type="scientific">Caballeronia udeis</name>
    <dbReference type="NCBI Taxonomy" id="1232866"/>
    <lineage>
        <taxon>Bacteria</taxon>
        <taxon>Pseudomonadati</taxon>
        <taxon>Pseudomonadota</taxon>
        <taxon>Betaproteobacteria</taxon>
        <taxon>Burkholderiales</taxon>
        <taxon>Burkholderiaceae</taxon>
        <taxon>Caballeronia</taxon>
    </lineage>
</organism>
<dbReference type="OrthoDB" id="5570653at2"/>
<dbReference type="Proteomes" id="UP001620514">
    <property type="component" value="Unassembled WGS sequence"/>
</dbReference>
<dbReference type="PANTHER" id="PTHR35601:SF1">
    <property type="entry name" value="TOXIN RELE"/>
    <property type="match status" value="1"/>
</dbReference>